<keyword evidence="4 6" id="KW-0862">Zinc</keyword>
<dbReference type="EMBL" id="MFKU01000010">
    <property type="protein sequence ID" value="OGG48602.1"/>
    <property type="molecule type" value="Genomic_DNA"/>
</dbReference>
<evidence type="ECO:0000256" key="6">
    <source>
        <dbReference type="RuleBase" id="RU003435"/>
    </source>
</evidence>
<dbReference type="Gene3D" id="1.10.1370.20">
    <property type="entry name" value="Oligoendopeptidase f, C-terminal domain"/>
    <property type="match status" value="1"/>
</dbReference>
<dbReference type="GO" id="GO:0004181">
    <property type="term" value="F:metallocarboxypeptidase activity"/>
    <property type="evidence" value="ECO:0007669"/>
    <property type="project" value="InterPro"/>
</dbReference>
<proteinExistence type="inferred from homology"/>
<dbReference type="Gene3D" id="1.20.140.70">
    <property type="entry name" value="Oligopeptidase f, N-terminal domain"/>
    <property type="match status" value="1"/>
</dbReference>
<name>A0A1F6CIC1_9BACT</name>
<organism evidence="9 10">
    <name type="scientific">Candidatus Kaiserbacteria bacterium RIFCSPHIGHO2_01_FULL_53_31</name>
    <dbReference type="NCBI Taxonomy" id="1798481"/>
    <lineage>
        <taxon>Bacteria</taxon>
        <taxon>Candidatus Kaiseribacteriota</taxon>
    </lineage>
</organism>
<gene>
    <name evidence="9" type="ORF">A2678_01920</name>
</gene>
<evidence type="ECO:0000256" key="5">
    <source>
        <dbReference type="ARBA" id="ARBA00023049"/>
    </source>
</evidence>
<keyword evidence="2 6" id="KW-0479">Metal-binding</keyword>
<dbReference type="Pfam" id="PF01432">
    <property type="entry name" value="Peptidase_M3"/>
    <property type="match status" value="1"/>
</dbReference>
<evidence type="ECO:0000313" key="10">
    <source>
        <dbReference type="Proteomes" id="UP000178815"/>
    </source>
</evidence>
<evidence type="ECO:0000256" key="4">
    <source>
        <dbReference type="ARBA" id="ARBA00022833"/>
    </source>
</evidence>
<evidence type="ECO:0000259" key="7">
    <source>
        <dbReference type="Pfam" id="PF01432"/>
    </source>
</evidence>
<keyword evidence="5 6" id="KW-0482">Metalloprotease</keyword>
<feature type="domain" description="Oligopeptidase F N-terminal" evidence="8">
    <location>
        <begin position="111"/>
        <end position="164"/>
    </location>
</feature>
<evidence type="ECO:0000313" key="9">
    <source>
        <dbReference type="EMBL" id="OGG48602.1"/>
    </source>
</evidence>
<dbReference type="AlphaFoldDB" id="A0A1F6CIC1"/>
<evidence type="ECO:0000256" key="2">
    <source>
        <dbReference type="ARBA" id="ARBA00022723"/>
    </source>
</evidence>
<comment type="similarity">
    <text evidence="6">Belongs to the peptidase M3 family.</text>
</comment>
<evidence type="ECO:0000256" key="3">
    <source>
        <dbReference type="ARBA" id="ARBA00022801"/>
    </source>
</evidence>
<dbReference type="STRING" id="1798481.A2678_01920"/>
<sequence length="582" mass="66280">MKTTWDLELLYKSLDDPQIERDQKQADKAISAFVKKYCSREDYLKNPVALAKALVEYEKLIELRASRAGYYTAYRKSLDVEDKAAEALSAKLDERATKRGNKILFFTLKLGKVSKAVQKKFLEASVLTPYGYWLRQLFDNAKYDLSEPEEKILSLVSDVSFGRWLQATENILNKKTVIHDGKTLPLPEAEAMVQTLSTVKRRQLYRSVRDIYEGMGDVAESEINAVYTTKKIEDELRGFKTPFEATIRGYQNDPKSILAMVDAVMRSAPIAHRFYEVKRKLLKEKILTYADRAAHVGEIKTKVPFEKAVEIVRETFGSLSAQYADIFDRLLVNGQVDVSPKRGKSGGAFCSSGVTVPTYVLLNHIDNFESLKTLAHEMGHAVHAERTKNQRPLYQGHPISTAETASTFFETAALYRIIDMLPAEERIIALHDAAQDNVATVFRQIACFRFEQSLHEAIRKEGYVPKERIADLMNTHMCAYLGPAVQLERSDGYFFVHWSHIRRFFYVYSYAYGQLISKALYGKVKKDPKFIEKVDGFLSAGESKSPYDIFKSCGLDTKKQEIFLEGLSSIENDVAELERLVK</sequence>
<evidence type="ECO:0008006" key="11">
    <source>
        <dbReference type="Google" id="ProtNLM"/>
    </source>
</evidence>
<dbReference type="InterPro" id="IPR001567">
    <property type="entry name" value="Pept_M3A_M3B_dom"/>
</dbReference>
<feature type="domain" description="Peptidase M3A/M3B catalytic" evidence="7">
    <location>
        <begin position="201"/>
        <end position="567"/>
    </location>
</feature>
<dbReference type="PANTHER" id="PTHR34217:SF1">
    <property type="entry name" value="CARBOXYPEPTIDASE 1"/>
    <property type="match status" value="1"/>
</dbReference>
<evidence type="ECO:0000259" key="8">
    <source>
        <dbReference type="Pfam" id="PF08439"/>
    </source>
</evidence>
<dbReference type="GO" id="GO:0006508">
    <property type="term" value="P:proteolysis"/>
    <property type="evidence" value="ECO:0007669"/>
    <property type="project" value="UniProtKB-KW"/>
</dbReference>
<accession>A0A1F6CIC1</accession>
<keyword evidence="3 6" id="KW-0378">Hydrolase</keyword>
<dbReference type="InterPro" id="IPR042088">
    <property type="entry name" value="OligoPept_F_C"/>
</dbReference>
<evidence type="ECO:0000256" key="1">
    <source>
        <dbReference type="ARBA" id="ARBA00022670"/>
    </source>
</evidence>
<dbReference type="PANTHER" id="PTHR34217">
    <property type="entry name" value="METAL-DEPENDENT CARBOXYPEPTIDASE"/>
    <property type="match status" value="1"/>
</dbReference>
<comment type="cofactor">
    <cofactor evidence="6">
        <name>Zn(2+)</name>
        <dbReference type="ChEBI" id="CHEBI:29105"/>
    </cofactor>
    <text evidence="6">Binds 1 zinc ion.</text>
</comment>
<dbReference type="InterPro" id="IPR001333">
    <property type="entry name" value="Peptidase_M32_Taq"/>
</dbReference>
<reference evidence="9 10" key="1">
    <citation type="journal article" date="2016" name="Nat. Commun.">
        <title>Thousands of microbial genomes shed light on interconnected biogeochemical processes in an aquifer system.</title>
        <authorList>
            <person name="Anantharaman K."/>
            <person name="Brown C.T."/>
            <person name="Hug L.A."/>
            <person name="Sharon I."/>
            <person name="Castelle C.J."/>
            <person name="Probst A.J."/>
            <person name="Thomas B.C."/>
            <person name="Singh A."/>
            <person name="Wilkins M.J."/>
            <person name="Karaoz U."/>
            <person name="Brodie E.L."/>
            <person name="Williams K.H."/>
            <person name="Hubbard S.S."/>
            <person name="Banfield J.F."/>
        </authorList>
    </citation>
    <scope>NUCLEOTIDE SEQUENCE [LARGE SCALE GENOMIC DNA]</scope>
</reference>
<comment type="caution">
    <text evidence="9">The sequence shown here is derived from an EMBL/GenBank/DDBJ whole genome shotgun (WGS) entry which is preliminary data.</text>
</comment>
<dbReference type="GO" id="GO:0004222">
    <property type="term" value="F:metalloendopeptidase activity"/>
    <property type="evidence" value="ECO:0007669"/>
    <property type="project" value="InterPro"/>
</dbReference>
<dbReference type="Pfam" id="PF08439">
    <property type="entry name" value="Peptidase_M3_N"/>
    <property type="match status" value="1"/>
</dbReference>
<dbReference type="InterPro" id="IPR013647">
    <property type="entry name" value="OligopepF_N_dom"/>
</dbReference>
<dbReference type="GO" id="GO:0046872">
    <property type="term" value="F:metal ion binding"/>
    <property type="evidence" value="ECO:0007669"/>
    <property type="project" value="UniProtKB-UniRule"/>
</dbReference>
<dbReference type="SUPFAM" id="SSF55486">
    <property type="entry name" value="Metalloproteases ('zincins'), catalytic domain"/>
    <property type="match status" value="1"/>
</dbReference>
<dbReference type="CDD" id="cd09610">
    <property type="entry name" value="M3B_PepF"/>
    <property type="match status" value="1"/>
</dbReference>
<dbReference type="Proteomes" id="UP000178815">
    <property type="component" value="Unassembled WGS sequence"/>
</dbReference>
<protein>
    <recommendedName>
        <fullName evidence="11">Oligoendopeptidase F</fullName>
    </recommendedName>
</protein>
<keyword evidence="1 6" id="KW-0645">Protease</keyword>